<dbReference type="InterPro" id="IPR003779">
    <property type="entry name" value="CMD-like"/>
</dbReference>
<reference evidence="3" key="1">
    <citation type="submission" date="2016-10" db="EMBL/GenBank/DDBJ databases">
        <authorList>
            <person name="Varghese N."/>
            <person name="Submissions S."/>
        </authorList>
    </citation>
    <scope>NUCLEOTIDE SEQUENCE [LARGE SCALE GENOMIC DNA]</scope>
    <source>
        <strain evidence="3">DSM 14807</strain>
    </source>
</reference>
<dbReference type="AlphaFoldDB" id="A0A1I7N8S1"/>
<sequence>MSCYISLRNPQLPGIVGLLNYRPETARPLCELAETLLRRDEGLTPLEREWIASYVSYLNNCHFCHTSHGAATCAHAHESVDMIDEIEKGPASTQISPKMKALLVIAGQVQKGGKCVTEAAIQQARAAGATDLEIHDTVLIAAAFCMYNRYVDGLHTWAPADREAYVEEGRQMAFEGYLRHF</sequence>
<evidence type="ECO:0000313" key="3">
    <source>
        <dbReference type="Proteomes" id="UP000199537"/>
    </source>
</evidence>
<keyword evidence="2" id="KW-0560">Oxidoreductase</keyword>
<name>A0A1I7N8S1_9BACT</name>
<organism evidence="2 3">
    <name type="scientific">Thermoflavifilum thermophilum</name>
    <dbReference type="NCBI Taxonomy" id="1393122"/>
    <lineage>
        <taxon>Bacteria</taxon>
        <taxon>Pseudomonadati</taxon>
        <taxon>Bacteroidota</taxon>
        <taxon>Chitinophagia</taxon>
        <taxon>Chitinophagales</taxon>
        <taxon>Chitinophagaceae</taxon>
        <taxon>Thermoflavifilum</taxon>
    </lineage>
</organism>
<dbReference type="InterPro" id="IPR029032">
    <property type="entry name" value="AhpD-like"/>
</dbReference>
<proteinExistence type="predicted"/>
<dbReference type="RefSeq" id="WP_092458484.1">
    <property type="nucleotide sequence ID" value="NZ_FPCJ01000001.1"/>
</dbReference>
<dbReference type="PANTHER" id="PTHR35446">
    <property type="entry name" value="SI:CH211-175M2.5"/>
    <property type="match status" value="1"/>
</dbReference>
<dbReference type="STRING" id="1393122.SAMN05660895_0966"/>
<protein>
    <submittedName>
        <fullName evidence="2">Uncharacterized peroxidase-related enzyme</fullName>
    </submittedName>
</protein>
<dbReference type="GO" id="GO:0051920">
    <property type="term" value="F:peroxiredoxin activity"/>
    <property type="evidence" value="ECO:0007669"/>
    <property type="project" value="InterPro"/>
</dbReference>
<accession>A0A1I7N8S1</accession>
<evidence type="ECO:0000259" key="1">
    <source>
        <dbReference type="Pfam" id="PF02627"/>
    </source>
</evidence>
<feature type="domain" description="Carboxymuconolactone decarboxylase-like" evidence="1">
    <location>
        <begin position="23"/>
        <end position="103"/>
    </location>
</feature>
<keyword evidence="2" id="KW-0575">Peroxidase</keyword>
<evidence type="ECO:0000313" key="2">
    <source>
        <dbReference type="EMBL" id="SFV31051.1"/>
    </source>
</evidence>
<dbReference type="OrthoDB" id="9808310at2"/>
<dbReference type="PANTHER" id="PTHR35446:SF2">
    <property type="entry name" value="CARBOXYMUCONOLACTONE DECARBOXYLASE-LIKE DOMAIN-CONTAINING PROTEIN"/>
    <property type="match status" value="1"/>
</dbReference>
<dbReference type="Proteomes" id="UP000199537">
    <property type="component" value="Unassembled WGS sequence"/>
</dbReference>
<dbReference type="SUPFAM" id="SSF69118">
    <property type="entry name" value="AhpD-like"/>
    <property type="match status" value="1"/>
</dbReference>
<dbReference type="EMBL" id="FPCJ01000001">
    <property type="protein sequence ID" value="SFV31051.1"/>
    <property type="molecule type" value="Genomic_DNA"/>
</dbReference>
<gene>
    <name evidence="2" type="ORF">SAMN05660895_0966</name>
</gene>
<dbReference type="Pfam" id="PF02627">
    <property type="entry name" value="CMD"/>
    <property type="match status" value="1"/>
</dbReference>
<keyword evidence="3" id="KW-1185">Reference proteome</keyword>
<dbReference type="Gene3D" id="1.20.1290.10">
    <property type="entry name" value="AhpD-like"/>
    <property type="match status" value="1"/>
</dbReference>